<evidence type="ECO:0000313" key="3">
    <source>
        <dbReference type="EMBL" id="AXK32286.1"/>
    </source>
</evidence>
<dbReference type="Gene3D" id="3.40.50.150">
    <property type="entry name" value="Vaccinia Virus protein VP39"/>
    <property type="match status" value="1"/>
</dbReference>
<dbReference type="EMBL" id="CP031320">
    <property type="protein sequence ID" value="AXK32286.1"/>
    <property type="molecule type" value="Genomic_DNA"/>
</dbReference>
<dbReference type="AlphaFoldDB" id="A0A345XKX0"/>
<dbReference type="InterPro" id="IPR029063">
    <property type="entry name" value="SAM-dependent_MTases_sf"/>
</dbReference>
<dbReference type="InterPro" id="IPR007213">
    <property type="entry name" value="Ppm1/Ppm2/Tcmp"/>
</dbReference>
<dbReference type="PANTHER" id="PTHR43619">
    <property type="entry name" value="S-ADENOSYL-L-METHIONINE-DEPENDENT METHYLTRANSFERASE YKTD-RELATED"/>
    <property type="match status" value="1"/>
</dbReference>
<evidence type="ECO:0000256" key="2">
    <source>
        <dbReference type="ARBA" id="ARBA00022679"/>
    </source>
</evidence>
<proteinExistence type="predicted"/>
<evidence type="ECO:0000313" key="4">
    <source>
        <dbReference type="Proteomes" id="UP000254425"/>
    </source>
</evidence>
<dbReference type="Proteomes" id="UP000254425">
    <property type="component" value="Chromosome"/>
</dbReference>
<keyword evidence="1 3" id="KW-0489">Methyltransferase</keyword>
<dbReference type="GO" id="GO:0008168">
    <property type="term" value="F:methyltransferase activity"/>
    <property type="evidence" value="ECO:0007669"/>
    <property type="project" value="UniProtKB-KW"/>
</dbReference>
<accession>A0A345XKX0</accession>
<keyword evidence="4" id="KW-1185">Reference proteome</keyword>
<dbReference type="PANTHER" id="PTHR43619:SF2">
    <property type="entry name" value="S-ADENOSYL-L-METHIONINE-DEPENDENT METHYLTRANSFERASES SUPERFAMILY PROTEIN"/>
    <property type="match status" value="1"/>
</dbReference>
<dbReference type="SUPFAM" id="SSF53335">
    <property type="entry name" value="S-adenosyl-L-methionine-dependent methyltransferases"/>
    <property type="match status" value="1"/>
</dbReference>
<keyword evidence="2 3" id="KW-0808">Transferase</keyword>
<dbReference type="Pfam" id="PF04072">
    <property type="entry name" value="LCM"/>
    <property type="match status" value="1"/>
</dbReference>
<sequence length="301" mass="33241">MDVDVRERDGDGIALAGVAETTLWTLYHRVLDARDPDSALHDPKAVELLDALSYPFEDRFGTGSWGQAQGAGLRARTYDDEVRRFLARHPDGTVVALGEGLETQFWRVDNGRVRWLSVDLPEVVALRQRLLPDTERRRTLACSAADPRWMDGVDAARGVLVTAQGVLMYLRPAEAYGLVGECAARFPGAALVFDAPPSWVTARTMRGRWRYPAGYRPPPMPWGMDAVEERKLRAVHPNVARVRSVDAARGRGLVCGVLLPLVSRMPGLRGRRPLWITRVEFGPGAARGSGGTQEQREGEHG</sequence>
<name>A0A345XKX0_9ACTN</name>
<dbReference type="KEGG" id="sarm:DVA86_06085"/>
<dbReference type="GO" id="GO:0032259">
    <property type="term" value="P:methylation"/>
    <property type="evidence" value="ECO:0007669"/>
    <property type="project" value="UniProtKB-KW"/>
</dbReference>
<evidence type="ECO:0000256" key="1">
    <source>
        <dbReference type="ARBA" id="ARBA00022603"/>
    </source>
</evidence>
<gene>
    <name evidence="3" type="ORF">DVA86_06085</name>
</gene>
<reference evidence="3 4" key="1">
    <citation type="submission" date="2018-07" db="EMBL/GenBank/DDBJ databases">
        <title>Draft genome of the type strain Streptomyces armeniacus ATCC 15676.</title>
        <authorList>
            <person name="Labana P."/>
            <person name="Gosse J.T."/>
            <person name="Boddy C.N."/>
        </authorList>
    </citation>
    <scope>NUCLEOTIDE SEQUENCE [LARGE SCALE GENOMIC DNA]</scope>
    <source>
        <strain evidence="3 4">ATCC 15676</strain>
    </source>
</reference>
<organism evidence="3 4">
    <name type="scientific">Streptomyces armeniacus</name>
    <dbReference type="NCBI Taxonomy" id="83291"/>
    <lineage>
        <taxon>Bacteria</taxon>
        <taxon>Bacillati</taxon>
        <taxon>Actinomycetota</taxon>
        <taxon>Actinomycetes</taxon>
        <taxon>Kitasatosporales</taxon>
        <taxon>Streptomycetaceae</taxon>
        <taxon>Streptomyces</taxon>
    </lineage>
</organism>
<protein>
    <submittedName>
        <fullName evidence="3">Class I SAM-dependent methyltransferase</fullName>
    </submittedName>
</protein>